<dbReference type="EMBL" id="HACG01027864">
    <property type="protein sequence ID" value="CEK74729.1"/>
    <property type="molecule type" value="Transcribed_RNA"/>
</dbReference>
<accession>A0A0B7A1B6</accession>
<name>A0A0B7A1B6_9EUPU</name>
<dbReference type="AlphaFoldDB" id="A0A0B7A1B6"/>
<evidence type="ECO:0000313" key="1">
    <source>
        <dbReference type="EMBL" id="CEK74729.1"/>
    </source>
</evidence>
<organism evidence="1">
    <name type="scientific">Arion vulgaris</name>
    <dbReference type="NCBI Taxonomy" id="1028688"/>
    <lineage>
        <taxon>Eukaryota</taxon>
        <taxon>Metazoa</taxon>
        <taxon>Spiralia</taxon>
        <taxon>Lophotrochozoa</taxon>
        <taxon>Mollusca</taxon>
        <taxon>Gastropoda</taxon>
        <taxon>Heterobranchia</taxon>
        <taxon>Euthyneura</taxon>
        <taxon>Panpulmonata</taxon>
        <taxon>Eupulmonata</taxon>
        <taxon>Stylommatophora</taxon>
        <taxon>Helicina</taxon>
        <taxon>Arionoidea</taxon>
        <taxon>Arionidae</taxon>
        <taxon>Arion</taxon>
    </lineage>
</organism>
<proteinExistence type="predicted"/>
<gene>
    <name evidence="1" type="primary">ORF92285</name>
</gene>
<sequence length="60" mass="7037">MGECDQMTLSHSSDCSIGRRRRRRNRLLKTMDRHDQMTLSIVCVLSNMMMMLKKGYKGKT</sequence>
<protein>
    <submittedName>
        <fullName evidence="1">Uncharacterized protein</fullName>
    </submittedName>
</protein>
<reference evidence="1" key="1">
    <citation type="submission" date="2014-12" db="EMBL/GenBank/DDBJ databases">
        <title>Insight into the proteome of Arion vulgaris.</title>
        <authorList>
            <person name="Aradska J."/>
            <person name="Bulat T."/>
            <person name="Smidak R."/>
            <person name="Sarate P."/>
            <person name="Gangsoo J."/>
            <person name="Sialana F."/>
            <person name="Bilban M."/>
            <person name="Lubec G."/>
        </authorList>
    </citation>
    <scope>NUCLEOTIDE SEQUENCE</scope>
    <source>
        <tissue evidence="1">Skin</tissue>
    </source>
</reference>